<dbReference type="PROSITE" id="PS50950">
    <property type="entry name" value="ZF_THAP"/>
    <property type="match status" value="1"/>
</dbReference>
<keyword evidence="3" id="KW-0862">Zinc</keyword>
<evidence type="ECO:0000256" key="7">
    <source>
        <dbReference type="SAM" id="MobiDB-lite"/>
    </source>
</evidence>
<gene>
    <name evidence="9" type="ORF">ACAOBT_LOCUS8134</name>
</gene>
<evidence type="ECO:0000313" key="10">
    <source>
        <dbReference type="Proteomes" id="UP001152888"/>
    </source>
</evidence>
<dbReference type="GO" id="GO:0003677">
    <property type="term" value="F:DNA binding"/>
    <property type="evidence" value="ECO:0007669"/>
    <property type="project" value="UniProtKB-UniRule"/>
</dbReference>
<dbReference type="EMBL" id="CAKOFQ010006758">
    <property type="protein sequence ID" value="CAH1968909.1"/>
    <property type="molecule type" value="Genomic_DNA"/>
</dbReference>
<evidence type="ECO:0000256" key="4">
    <source>
        <dbReference type="ARBA" id="ARBA00023125"/>
    </source>
</evidence>
<evidence type="ECO:0000256" key="1">
    <source>
        <dbReference type="ARBA" id="ARBA00022723"/>
    </source>
</evidence>
<dbReference type="SUPFAM" id="SSF57716">
    <property type="entry name" value="Glucocorticoid receptor-like (DNA-binding domain)"/>
    <property type="match status" value="1"/>
</dbReference>
<dbReference type="SMART" id="SM00980">
    <property type="entry name" value="THAP"/>
    <property type="match status" value="1"/>
</dbReference>
<dbReference type="PANTHER" id="PTHR46927:SF3">
    <property type="entry name" value="THAP-TYPE DOMAIN-CONTAINING PROTEIN"/>
    <property type="match status" value="1"/>
</dbReference>
<dbReference type="InterPro" id="IPR052224">
    <property type="entry name" value="THAP_domain_protein"/>
</dbReference>
<comment type="caution">
    <text evidence="9">The sequence shown here is derived from an EMBL/GenBank/DDBJ whole genome shotgun (WGS) entry which is preliminary data.</text>
</comment>
<dbReference type="GO" id="GO:0008270">
    <property type="term" value="F:zinc ion binding"/>
    <property type="evidence" value="ECO:0007669"/>
    <property type="project" value="UniProtKB-KW"/>
</dbReference>
<feature type="region of interest" description="Disordered" evidence="7">
    <location>
        <begin position="89"/>
        <end position="115"/>
    </location>
</feature>
<dbReference type="InterPro" id="IPR006612">
    <property type="entry name" value="THAP_Znf"/>
</dbReference>
<dbReference type="Proteomes" id="UP001152888">
    <property type="component" value="Unassembled WGS sequence"/>
</dbReference>
<feature type="domain" description="THAP-type" evidence="8">
    <location>
        <begin position="1"/>
        <end position="79"/>
    </location>
</feature>
<dbReference type="SMART" id="SM00692">
    <property type="entry name" value="DM3"/>
    <property type="match status" value="1"/>
</dbReference>
<keyword evidence="10" id="KW-1185">Reference proteome</keyword>
<dbReference type="PANTHER" id="PTHR46927">
    <property type="entry name" value="AGAP005574-PA"/>
    <property type="match status" value="1"/>
</dbReference>
<name>A0A9P0P3R9_ACAOB</name>
<reference evidence="9" key="1">
    <citation type="submission" date="2022-03" db="EMBL/GenBank/DDBJ databases">
        <authorList>
            <person name="Sayadi A."/>
        </authorList>
    </citation>
    <scope>NUCLEOTIDE SEQUENCE</scope>
</reference>
<evidence type="ECO:0000259" key="8">
    <source>
        <dbReference type="PROSITE" id="PS50950"/>
    </source>
</evidence>
<dbReference type="Gene3D" id="6.20.210.20">
    <property type="entry name" value="THAP domain"/>
    <property type="match status" value="1"/>
</dbReference>
<dbReference type="Pfam" id="PF05485">
    <property type="entry name" value="THAP"/>
    <property type="match status" value="1"/>
</dbReference>
<evidence type="ECO:0000256" key="6">
    <source>
        <dbReference type="SAM" id="Coils"/>
    </source>
</evidence>
<protein>
    <recommendedName>
        <fullName evidence="8">THAP-type domain-containing protein</fullName>
    </recommendedName>
</protein>
<dbReference type="AlphaFoldDB" id="A0A9P0P3R9"/>
<sequence>MPCCAAVNCKNRHETGYRTFTFPADPERRKKWLRNMRRRNYVPTKCSGLCEVHFDEDQWEKHRADGWRKLKSTAIPTLFDFSGPKVAVRSKRKSNRESSQRLKLEPDSPRKSFNSAVSQSLQKNRLILKTDQEILSAPKDETMEQLRSDNAILRQQLEACVEAAELVAREENQELREKYDTLCSNIRFFFTSQQLALLQSGRISKQLREKIENSLRLRFAVPKRTLAVKSQGRIRVRTFEL</sequence>
<keyword evidence="4 5" id="KW-0238">DNA-binding</keyword>
<organism evidence="9 10">
    <name type="scientific">Acanthoscelides obtectus</name>
    <name type="common">Bean weevil</name>
    <name type="synonym">Bruchus obtectus</name>
    <dbReference type="NCBI Taxonomy" id="200917"/>
    <lineage>
        <taxon>Eukaryota</taxon>
        <taxon>Metazoa</taxon>
        <taxon>Ecdysozoa</taxon>
        <taxon>Arthropoda</taxon>
        <taxon>Hexapoda</taxon>
        <taxon>Insecta</taxon>
        <taxon>Pterygota</taxon>
        <taxon>Neoptera</taxon>
        <taxon>Endopterygota</taxon>
        <taxon>Coleoptera</taxon>
        <taxon>Polyphaga</taxon>
        <taxon>Cucujiformia</taxon>
        <taxon>Chrysomeloidea</taxon>
        <taxon>Chrysomelidae</taxon>
        <taxon>Bruchinae</taxon>
        <taxon>Bruchini</taxon>
        <taxon>Acanthoscelides</taxon>
    </lineage>
</organism>
<dbReference type="OrthoDB" id="377549at2759"/>
<feature type="coiled-coil region" evidence="6">
    <location>
        <begin position="143"/>
        <end position="174"/>
    </location>
</feature>
<keyword evidence="6" id="KW-0175">Coiled coil</keyword>
<dbReference type="InterPro" id="IPR038441">
    <property type="entry name" value="THAP_Znf_sf"/>
</dbReference>
<keyword evidence="1" id="KW-0479">Metal-binding</keyword>
<evidence type="ECO:0000256" key="5">
    <source>
        <dbReference type="PROSITE-ProRule" id="PRU00309"/>
    </source>
</evidence>
<accession>A0A9P0P3R9</accession>
<keyword evidence="2 5" id="KW-0863">Zinc-finger</keyword>
<evidence type="ECO:0000256" key="3">
    <source>
        <dbReference type="ARBA" id="ARBA00022833"/>
    </source>
</evidence>
<evidence type="ECO:0000256" key="2">
    <source>
        <dbReference type="ARBA" id="ARBA00022771"/>
    </source>
</evidence>
<proteinExistence type="predicted"/>
<feature type="compositionally biased region" description="Basic and acidic residues" evidence="7">
    <location>
        <begin position="95"/>
        <end position="110"/>
    </location>
</feature>
<evidence type="ECO:0000313" key="9">
    <source>
        <dbReference type="EMBL" id="CAH1968909.1"/>
    </source>
</evidence>